<accession>A0AAV1MRS1</accession>
<protein>
    <submittedName>
        <fullName evidence="1">Uncharacterized protein</fullName>
    </submittedName>
</protein>
<sequence length="160" mass="17924">MTWELVQRKKAGSLFVSTVNVQGESKSYNFIFVKPTMTLLMRWNKFKPKFTKNMVISLKTNKVRGSKLFLPISTASPVHENMDTVKSHLIDGRPSEREKNRCVGSSKAAADCVCDVYRSRSCGRFTVNISFIALTGLRIYTGAPLLLPYTFGHPQSTGDP</sequence>
<comment type="caution">
    <text evidence="1">The sequence shown here is derived from an EMBL/GenBank/DDBJ whole genome shotgun (WGS) entry which is preliminary data.</text>
</comment>
<evidence type="ECO:0000313" key="1">
    <source>
        <dbReference type="EMBL" id="CAK6949721.1"/>
    </source>
</evidence>
<dbReference type="EMBL" id="CAWUFR010000001">
    <property type="protein sequence ID" value="CAK6949721.1"/>
    <property type="molecule type" value="Genomic_DNA"/>
</dbReference>
<evidence type="ECO:0000313" key="2">
    <source>
        <dbReference type="Proteomes" id="UP001314229"/>
    </source>
</evidence>
<proteinExistence type="predicted"/>
<name>A0AAV1MRS1_SCOSC</name>
<dbReference type="AlphaFoldDB" id="A0AAV1MRS1"/>
<keyword evidence="2" id="KW-1185">Reference proteome</keyword>
<gene>
    <name evidence="1" type="ORF">FSCOSCO3_A032743</name>
</gene>
<reference evidence="1 2" key="1">
    <citation type="submission" date="2024-01" db="EMBL/GenBank/DDBJ databases">
        <authorList>
            <person name="Alioto T."/>
            <person name="Alioto T."/>
            <person name="Gomez Garrido J."/>
        </authorList>
    </citation>
    <scope>NUCLEOTIDE SEQUENCE [LARGE SCALE GENOMIC DNA]</scope>
</reference>
<dbReference type="Proteomes" id="UP001314229">
    <property type="component" value="Unassembled WGS sequence"/>
</dbReference>
<organism evidence="1 2">
    <name type="scientific">Scomber scombrus</name>
    <name type="common">Atlantic mackerel</name>
    <name type="synonym">Scomber vernalis</name>
    <dbReference type="NCBI Taxonomy" id="13677"/>
    <lineage>
        <taxon>Eukaryota</taxon>
        <taxon>Metazoa</taxon>
        <taxon>Chordata</taxon>
        <taxon>Craniata</taxon>
        <taxon>Vertebrata</taxon>
        <taxon>Euteleostomi</taxon>
        <taxon>Actinopterygii</taxon>
        <taxon>Neopterygii</taxon>
        <taxon>Teleostei</taxon>
        <taxon>Neoteleostei</taxon>
        <taxon>Acanthomorphata</taxon>
        <taxon>Pelagiaria</taxon>
        <taxon>Scombriformes</taxon>
        <taxon>Scombridae</taxon>
        <taxon>Scomber</taxon>
    </lineage>
</organism>